<reference evidence="1 2" key="1">
    <citation type="submission" date="2023-07" db="EMBL/GenBank/DDBJ databases">
        <authorList>
            <person name="Peeters C."/>
        </authorList>
    </citation>
    <scope>NUCLEOTIDE SEQUENCE [LARGE SCALE GENOMIC DNA]</scope>
    <source>
        <strain evidence="1 2">R-38712</strain>
    </source>
</reference>
<name>A0ABN9I6F3_RALPI</name>
<dbReference type="Proteomes" id="UP001189303">
    <property type="component" value="Unassembled WGS sequence"/>
</dbReference>
<gene>
    <name evidence="1" type="ORF">R38712_04792</name>
</gene>
<evidence type="ECO:0000313" key="2">
    <source>
        <dbReference type="Proteomes" id="UP001189303"/>
    </source>
</evidence>
<keyword evidence="2" id="KW-1185">Reference proteome</keyword>
<organism evidence="1 2">
    <name type="scientific">Ralstonia pickettii</name>
    <name type="common">Burkholderia pickettii</name>
    <dbReference type="NCBI Taxonomy" id="329"/>
    <lineage>
        <taxon>Bacteria</taxon>
        <taxon>Pseudomonadati</taxon>
        <taxon>Pseudomonadota</taxon>
        <taxon>Betaproteobacteria</taxon>
        <taxon>Burkholderiales</taxon>
        <taxon>Burkholderiaceae</taxon>
        <taxon>Ralstonia</taxon>
    </lineage>
</organism>
<proteinExistence type="predicted"/>
<sequence>MVRAPRSAILSKYSHHIARLPMNDSAIAAMFSAVQSRPANVDPVTSTDSPSAMMMNSEQRSAMWPPSTFQSLVVERPRPGV</sequence>
<comment type="caution">
    <text evidence="1">The sequence shown here is derived from an EMBL/GenBank/DDBJ whole genome shotgun (WGS) entry which is preliminary data.</text>
</comment>
<accession>A0ABN9I6F3</accession>
<dbReference type="EMBL" id="CATWFT010000023">
    <property type="protein sequence ID" value="CAJ0731642.1"/>
    <property type="molecule type" value="Genomic_DNA"/>
</dbReference>
<protein>
    <submittedName>
        <fullName evidence="1">Uncharacterized protein</fullName>
    </submittedName>
</protein>
<evidence type="ECO:0000313" key="1">
    <source>
        <dbReference type="EMBL" id="CAJ0731642.1"/>
    </source>
</evidence>